<gene>
    <name evidence="1" type="ORF">GCM10023322_01410</name>
</gene>
<evidence type="ECO:0000313" key="2">
    <source>
        <dbReference type="Proteomes" id="UP001501570"/>
    </source>
</evidence>
<proteinExistence type="predicted"/>
<dbReference type="SUPFAM" id="SSF52096">
    <property type="entry name" value="ClpP/crotonase"/>
    <property type="match status" value="1"/>
</dbReference>
<reference evidence="2" key="1">
    <citation type="journal article" date="2019" name="Int. J. Syst. Evol. Microbiol.">
        <title>The Global Catalogue of Microorganisms (GCM) 10K type strain sequencing project: providing services to taxonomists for standard genome sequencing and annotation.</title>
        <authorList>
            <consortium name="The Broad Institute Genomics Platform"/>
            <consortium name="The Broad Institute Genome Sequencing Center for Infectious Disease"/>
            <person name="Wu L."/>
            <person name="Ma J."/>
        </authorList>
    </citation>
    <scope>NUCLEOTIDE SEQUENCE [LARGE SCALE GENOMIC DNA]</scope>
    <source>
        <strain evidence="2">JCM 18304</strain>
    </source>
</reference>
<dbReference type="CDD" id="cd06558">
    <property type="entry name" value="crotonase-like"/>
    <property type="match status" value="1"/>
</dbReference>
<comment type="caution">
    <text evidence="1">The sequence shown here is derived from an EMBL/GenBank/DDBJ whole genome shotgun (WGS) entry which is preliminary data.</text>
</comment>
<dbReference type="Pfam" id="PF00378">
    <property type="entry name" value="ECH_1"/>
    <property type="match status" value="1"/>
</dbReference>
<evidence type="ECO:0000313" key="1">
    <source>
        <dbReference type="EMBL" id="GAA5177217.1"/>
    </source>
</evidence>
<dbReference type="Proteomes" id="UP001501570">
    <property type="component" value="Unassembled WGS sequence"/>
</dbReference>
<dbReference type="RefSeq" id="WP_345625069.1">
    <property type="nucleotide sequence ID" value="NZ_BAABJQ010000001.1"/>
</dbReference>
<accession>A0ABP9RG94</accession>
<sequence length="247" mass="26586">MNSLRIEERGDRMVVTLDRPEKRNAIDAGMVAELHELCATLEQHPKLLLLTGGTDGIFAGGADIGQLRDRGRMDALAAINVGVFERLRRLPMPTLAALDGPALGGGAELAYACDLRICTSRTFFGQPEVKLGIIAGAGATYRLPALIGEALAKELLFTGRRVPAAEALAIRLVNRVVEEPGELLVAAHSLLDEIAGGSALALRLTKLAVDAPAAHPAAELLAQAVLFEDEEKRERMDEFLSRRQRPR</sequence>
<dbReference type="PANTHER" id="PTHR11941">
    <property type="entry name" value="ENOYL-COA HYDRATASE-RELATED"/>
    <property type="match status" value="1"/>
</dbReference>
<dbReference type="InterPro" id="IPR029045">
    <property type="entry name" value="ClpP/crotonase-like_dom_sf"/>
</dbReference>
<dbReference type="InterPro" id="IPR001753">
    <property type="entry name" value="Enoyl-CoA_hydra/iso"/>
</dbReference>
<keyword evidence="2" id="KW-1185">Reference proteome</keyword>
<dbReference type="Gene3D" id="3.90.226.10">
    <property type="entry name" value="2-enoyl-CoA Hydratase, Chain A, domain 1"/>
    <property type="match status" value="1"/>
</dbReference>
<dbReference type="EMBL" id="BAABJQ010000001">
    <property type="protein sequence ID" value="GAA5177217.1"/>
    <property type="molecule type" value="Genomic_DNA"/>
</dbReference>
<dbReference type="PANTHER" id="PTHR11941:SF54">
    <property type="entry name" value="ENOYL-COA HYDRATASE, MITOCHONDRIAL"/>
    <property type="match status" value="1"/>
</dbReference>
<name>A0ABP9RG94_9ACTN</name>
<organism evidence="1 2">
    <name type="scientific">Rugosimonospora acidiphila</name>
    <dbReference type="NCBI Taxonomy" id="556531"/>
    <lineage>
        <taxon>Bacteria</taxon>
        <taxon>Bacillati</taxon>
        <taxon>Actinomycetota</taxon>
        <taxon>Actinomycetes</taxon>
        <taxon>Micromonosporales</taxon>
        <taxon>Micromonosporaceae</taxon>
        <taxon>Rugosimonospora</taxon>
    </lineage>
</organism>
<protein>
    <submittedName>
        <fullName evidence="1">Enoyl-CoA hydratase/isomerase family protein</fullName>
    </submittedName>
</protein>